<evidence type="ECO:0000313" key="2">
    <source>
        <dbReference type="EMBL" id="GMA27050.1"/>
    </source>
</evidence>
<reference evidence="2 3" key="1">
    <citation type="journal article" date="2014" name="Int. J. Syst. Evol. Microbiol.">
        <title>Complete genome sequence of Corynebacterium casei LMG S-19264T (=DSM 44701T), isolated from a smear-ripened cheese.</title>
        <authorList>
            <consortium name="US DOE Joint Genome Institute (JGI-PGF)"/>
            <person name="Walter F."/>
            <person name="Albersmeier A."/>
            <person name="Kalinowski J."/>
            <person name="Ruckert C."/>
        </authorList>
    </citation>
    <scope>NUCLEOTIDE SEQUENCE [LARGE SCALE GENOMIC DNA]</scope>
    <source>
        <strain evidence="2 3">NBRC 112289</strain>
    </source>
</reference>
<name>A0AA37UHL4_9MICO</name>
<dbReference type="AlphaFoldDB" id="A0AA37UHL4"/>
<feature type="compositionally biased region" description="Basic and acidic residues" evidence="1">
    <location>
        <begin position="221"/>
        <end position="231"/>
    </location>
</feature>
<dbReference type="EMBL" id="BSUL01000001">
    <property type="protein sequence ID" value="GMA27050.1"/>
    <property type="molecule type" value="Genomic_DNA"/>
</dbReference>
<keyword evidence="3" id="KW-1185">Reference proteome</keyword>
<comment type="caution">
    <text evidence="2">The sequence shown here is derived from an EMBL/GenBank/DDBJ whole genome shotgun (WGS) entry which is preliminary data.</text>
</comment>
<gene>
    <name evidence="2" type="ORF">GCM10025874_03030</name>
</gene>
<feature type="compositionally biased region" description="Low complexity" evidence="1">
    <location>
        <begin position="1"/>
        <end position="12"/>
    </location>
</feature>
<accession>A0AA37UHL4</accession>
<protein>
    <submittedName>
        <fullName evidence="2">Uncharacterized protein</fullName>
    </submittedName>
</protein>
<feature type="region of interest" description="Disordered" evidence="1">
    <location>
        <begin position="185"/>
        <end position="231"/>
    </location>
</feature>
<organism evidence="2 3">
    <name type="scientific">Arenivirga flava</name>
    <dbReference type="NCBI Taxonomy" id="1930060"/>
    <lineage>
        <taxon>Bacteria</taxon>
        <taxon>Bacillati</taxon>
        <taxon>Actinomycetota</taxon>
        <taxon>Actinomycetes</taxon>
        <taxon>Micrococcales</taxon>
        <taxon>Microbacteriaceae</taxon>
        <taxon>Arenivirga</taxon>
    </lineage>
</organism>
<feature type="region of interest" description="Disordered" evidence="1">
    <location>
        <begin position="1"/>
        <end position="22"/>
    </location>
</feature>
<proteinExistence type="predicted"/>
<sequence>MKSPSRRATAPRPRQPFPAPRFYSKSERERGWDYSSDVNQWLATEGRRFDLAEYRADRALTREAVEAHLTALAFTEGGRYVLDAQDGSTGRKSGIAFDRLHDIIADVARYIVSTSDPRAFLEMCSRGGRAPRSTTMHWSALDPLEGLSIPEQAERLGCSIRQVSNLRAARRKAIAAARQRQVRFDHLLSPEPGALQRSTQGPPLHGSTRNAPALESSFPGGEREHSPEPARELSNTAVDHLLTHEDEVEAHSAVDHVLTHEETKAEVAPTITSSQPFAIEDHLAKAREAAWLAMAEELANT</sequence>
<dbReference type="RefSeq" id="WP_284229310.1">
    <property type="nucleotide sequence ID" value="NZ_BSUL01000001.1"/>
</dbReference>
<dbReference type="Proteomes" id="UP001157160">
    <property type="component" value="Unassembled WGS sequence"/>
</dbReference>
<evidence type="ECO:0000313" key="3">
    <source>
        <dbReference type="Proteomes" id="UP001157160"/>
    </source>
</evidence>
<evidence type="ECO:0000256" key="1">
    <source>
        <dbReference type="SAM" id="MobiDB-lite"/>
    </source>
</evidence>